<dbReference type="Pfam" id="PF07534">
    <property type="entry name" value="TLD"/>
    <property type="match status" value="1"/>
</dbReference>
<keyword evidence="1" id="KW-0067">ATP-binding</keyword>
<name>A0A9J2PT09_ASCLU</name>
<dbReference type="InterPro" id="IPR000719">
    <property type="entry name" value="Prot_kinase_dom"/>
</dbReference>
<keyword evidence="4" id="KW-1185">Reference proteome</keyword>
<dbReference type="Gene3D" id="1.10.510.10">
    <property type="entry name" value="Transferase(Phosphotransferase) domain 1"/>
    <property type="match status" value="1"/>
</dbReference>
<dbReference type="InterPro" id="IPR017441">
    <property type="entry name" value="Protein_kinase_ATP_BS"/>
</dbReference>
<accession>A0A9J2PT09</accession>
<dbReference type="GO" id="GO:0004672">
    <property type="term" value="F:protein kinase activity"/>
    <property type="evidence" value="ECO:0007669"/>
    <property type="project" value="InterPro"/>
</dbReference>
<organism evidence="4 5">
    <name type="scientific">Ascaris lumbricoides</name>
    <name type="common">Giant roundworm</name>
    <dbReference type="NCBI Taxonomy" id="6252"/>
    <lineage>
        <taxon>Eukaryota</taxon>
        <taxon>Metazoa</taxon>
        <taxon>Ecdysozoa</taxon>
        <taxon>Nematoda</taxon>
        <taxon>Chromadorea</taxon>
        <taxon>Rhabditida</taxon>
        <taxon>Spirurina</taxon>
        <taxon>Ascaridomorpha</taxon>
        <taxon>Ascaridoidea</taxon>
        <taxon>Ascarididae</taxon>
        <taxon>Ascaris</taxon>
    </lineage>
</organism>
<dbReference type="Pfam" id="PF00069">
    <property type="entry name" value="Pkinase"/>
    <property type="match status" value="1"/>
</dbReference>
<reference evidence="5" key="1">
    <citation type="submission" date="2023-03" db="UniProtKB">
        <authorList>
            <consortium name="WormBaseParasite"/>
        </authorList>
    </citation>
    <scope>IDENTIFICATION</scope>
</reference>
<evidence type="ECO:0000313" key="4">
    <source>
        <dbReference type="Proteomes" id="UP000036681"/>
    </source>
</evidence>
<feature type="binding site" evidence="1">
    <location>
        <position position="52"/>
    </location>
    <ligand>
        <name>ATP</name>
        <dbReference type="ChEBI" id="CHEBI:30616"/>
    </ligand>
</feature>
<evidence type="ECO:0000259" key="2">
    <source>
        <dbReference type="PROSITE" id="PS50011"/>
    </source>
</evidence>
<dbReference type="PROSITE" id="PS00107">
    <property type="entry name" value="PROTEIN_KINASE_ATP"/>
    <property type="match status" value="1"/>
</dbReference>
<dbReference type="SUPFAM" id="SSF56112">
    <property type="entry name" value="Protein kinase-like (PK-like)"/>
    <property type="match status" value="1"/>
</dbReference>
<dbReference type="SMART" id="SM00584">
    <property type="entry name" value="TLDc"/>
    <property type="match status" value="1"/>
</dbReference>
<dbReference type="SMART" id="SM00220">
    <property type="entry name" value="S_TKc"/>
    <property type="match status" value="1"/>
</dbReference>
<sequence length="783" mass="89273">MSKELSPKLPKQGETFKTKKAHYETLKLLGKGGFGAVYEVRRLSDGDVFAMKCELIDVRKRVLIMDCNVLRGAQCLGSKHFCEIYDRGKQPERFRFLIMKLVGRNLWDLRVERRQQRFTLNTALKAAEQCLECIEHLHKIGFLHRDIKPGNFAIGRPENNEHHTIFMLDFGLCRQFSTADKDLRLPREMAPFRGTTRYASITALRQLEQSRKDDVESWFYVTVEWTTGALPWKKLRGPDKDEVLRWKEEVREGEALDDFLRDCPKREFSTILAYIDTLEYESIPDYDHIYYCIQHAAKQLINVVAHLLLLEETVYTCYPLRIIYDFIAIVNDFGLPTKVAVSQPSNFRDLLVHIMACDYGNENCVTSFIEVNQFVLEGFFMGNISGKNNKDEQHTTLDRDVYDALSKRFHTIVPRTDECAFKKFSADCLETKFQVMVYECIVSFCNDRKNLSAPGFIRFAELVLGDYDGQAEAIIRFGKPLRTVVEGVVSSFLICEERANCPESVPLLTDYIMESTGGKNLGKDELPEWLMHSTVFPVFWKQVFKALLLGDHTKVLPPISGRTVLTTAAQSIITLMLPLESRLHWKLLFSSRIHGESFTKMLNAVDGIGPCVIVIETVCGRVFGGFANEGFICGPSYTGDMTCFLFEDRTRLAIHTATGFNQNFAYLNHSQQTLPNGLGLGGMDNNWSLFLYDEFGKGITSANISTFEKCWLAGKNEFTVKSVEAWGIGEPKKRRRYDSEGNEIIEKEMSALDRDPEAVAVLELSGKPMHSDGYREPPSVDDD</sequence>
<dbReference type="AlphaFoldDB" id="A0A9J2PT09"/>
<dbReference type="InterPro" id="IPR006571">
    <property type="entry name" value="TLDc_dom"/>
</dbReference>
<dbReference type="InterPro" id="IPR050235">
    <property type="entry name" value="CK1_Ser-Thr_kinase"/>
</dbReference>
<evidence type="ECO:0000256" key="1">
    <source>
        <dbReference type="PROSITE-ProRule" id="PRU10141"/>
    </source>
</evidence>
<evidence type="ECO:0000313" key="5">
    <source>
        <dbReference type="WBParaSite" id="ALUE_0001309201-mRNA-1"/>
    </source>
</evidence>
<dbReference type="WBParaSite" id="ALUE_0001309201-mRNA-1">
    <property type="protein sequence ID" value="ALUE_0001309201-mRNA-1"/>
    <property type="gene ID" value="ALUE_0001309201"/>
</dbReference>
<dbReference type="PANTHER" id="PTHR11909">
    <property type="entry name" value="CASEIN KINASE-RELATED"/>
    <property type="match status" value="1"/>
</dbReference>
<dbReference type="GO" id="GO:0005524">
    <property type="term" value="F:ATP binding"/>
    <property type="evidence" value="ECO:0007669"/>
    <property type="project" value="UniProtKB-UniRule"/>
</dbReference>
<evidence type="ECO:0000259" key="3">
    <source>
        <dbReference type="PROSITE" id="PS51886"/>
    </source>
</evidence>
<dbReference type="PROSITE" id="PS51886">
    <property type="entry name" value="TLDC"/>
    <property type="match status" value="1"/>
</dbReference>
<protein>
    <submittedName>
        <fullName evidence="5">Protein kinase domain-containing protein</fullName>
    </submittedName>
</protein>
<proteinExistence type="predicted"/>
<feature type="domain" description="Protein kinase" evidence="2">
    <location>
        <begin position="23"/>
        <end position="291"/>
    </location>
</feature>
<dbReference type="Proteomes" id="UP000036681">
    <property type="component" value="Unplaced"/>
</dbReference>
<dbReference type="PROSITE" id="PS50011">
    <property type="entry name" value="PROTEIN_KINASE_DOM"/>
    <property type="match status" value="1"/>
</dbReference>
<keyword evidence="1" id="KW-0547">Nucleotide-binding</keyword>
<dbReference type="InterPro" id="IPR011009">
    <property type="entry name" value="Kinase-like_dom_sf"/>
</dbReference>
<feature type="domain" description="TLDc" evidence="3">
    <location>
        <begin position="563"/>
        <end position="729"/>
    </location>
</feature>